<evidence type="ECO:0000256" key="1">
    <source>
        <dbReference type="ARBA" id="ARBA00000085"/>
    </source>
</evidence>
<evidence type="ECO:0000256" key="12">
    <source>
        <dbReference type="ARBA" id="ARBA00023012"/>
    </source>
</evidence>
<dbReference type="InterPro" id="IPR005467">
    <property type="entry name" value="His_kinase_dom"/>
</dbReference>
<evidence type="ECO:0000256" key="8">
    <source>
        <dbReference type="ARBA" id="ARBA00022741"/>
    </source>
</evidence>
<keyword evidence="12" id="KW-0902">Two-component regulatory system</keyword>
<name>A0A133XH80_9RHOO</name>
<feature type="transmembrane region" description="Helical" evidence="14">
    <location>
        <begin position="156"/>
        <end position="175"/>
    </location>
</feature>
<sequence length="525" mass="56655">MRPPGLNPLLLYLGFAGLYIALDVASFIDPLHGLNITPWNPAPALGLVFLLRLGKSAWLPLTATLLLSEWLIRGLPQAWWTSLGATLILATGYIALGELLRRRLPPATLLDDRTALFNWIVPIAGGTLLISLVYLSSLSLLGLLPASGWKTGVLHFWVGDGVGIAVAMPLFWWLSSERGRILLKAAAWRWETLGYALLSLAALWLAFDVGDDNRSKLFYLLFLPIVWASARQGMAGAIISASLLQAEVIAVVQALDYSAVTVAEMQMLSLAMALIGFFIGSVVDEQRRTSDELKQTLRLAAAGEMAGAMAHELNQPLTALAAYAAACEKLLERGESGERLNAAIQGMLLESGRTGEVVRRLRDFFRTGATKLEALPLAEIITQASRPYQDKAVQRGVEFTLGPIPDATLLADRLQLEVVLRNLLANAFDAVAASELERHQVALRAEVLHGNRVSIEVEDSGTGLSGKEAALLFEPFQSSKSSGLGLGLVISRAIVETHGGTLWGEVASHGIFKIILPLQESPSHA</sequence>
<keyword evidence="8" id="KW-0547">Nucleotide-binding</keyword>
<evidence type="ECO:0000256" key="14">
    <source>
        <dbReference type="SAM" id="Phobius"/>
    </source>
</evidence>
<comment type="subcellular location">
    <subcellularLocation>
        <location evidence="2">Cell membrane</location>
        <topology evidence="2">Multi-pass membrane protein</topology>
    </subcellularLocation>
</comment>
<keyword evidence="4" id="KW-1003">Cell membrane</keyword>
<dbReference type="STRING" id="281362.AT959_13180"/>
<dbReference type="InterPro" id="IPR050351">
    <property type="entry name" value="BphY/WalK/GraS-like"/>
</dbReference>
<evidence type="ECO:0000256" key="6">
    <source>
        <dbReference type="ARBA" id="ARBA00022679"/>
    </source>
</evidence>
<feature type="transmembrane region" description="Helical" evidence="14">
    <location>
        <begin position="265"/>
        <end position="283"/>
    </location>
</feature>
<feature type="transmembrane region" description="Helical" evidence="14">
    <location>
        <begin position="116"/>
        <end position="144"/>
    </location>
</feature>
<dbReference type="GO" id="GO:0000155">
    <property type="term" value="F:phosphorelay sensor kinase activity"/>
    <property type="evidence" value="ECO:0007669"/>
    <property type="project" value="InterPro"/>
</dbReference>
<keyword evidence="13 14" id="KW-0472">Membrane</keyword>
<dbReference type="EMBL" id="LODL01000021">
    <property type="protein sequence ID" value="KXB30300.1"/>
    <property type="molecule type" value="Genomic_DNA"/>
</dbReference>
<dbReference type="Gene3D" id="1.10.287.130">
    <property type="match status" value="1"/>
</dbReference>
<evidence type="ECO:0000256" key="5">
    <source>
        <dbReference type="ARBA" id="ARBA00022553"/>
    </source>
</evidence>
<dbReference type="PANTHER" id="PTHR42878">
    <property type="entry name" value="TWO-COMPONENT HISTIDINE KINASE"/>
    <property type="match status" value="1"/>
</dbReference>
<dbReference type="PROSITE" id="PS50109">
    <property type="entry name" value="HIS_KIN"/>
    <property type="match status" value="1"/>
</dbReference>
<dbReference type="GO" id="GO:0000156">
    <property type="term" value="F:phosphorelay response regulator activity"/>
    <property type="evidence" value="ECO:0007669"/>
    <property type="project" value="TreeGrafter"/>
</dbReference>
<dbReference type="InterPro" id="IPR007895">
    <property type="entry name" value="MASE1"/>
</dbReference>
<keyword evidence="7 14" id="KW-0812">Transmembrane</keyword>
<keyword evidence="17" id="KW-1185">Reference proteome</keyword>
<keyword evidence="9" id="KW-0418">Kinase</keyword>
<dbReference type="Pfam" id="PF00512">
    <property type="entry name" value="HisKA"/>
    <property type="match status" value="1"/>
</dbReference>
<evidence type="ECO:0000256" key="10">
    <source>
        <dbReference type="ARBA" id="ARBA00022840"/>
    </source>
</evidence>
<evidence type="ECO:0000313" key="16">
    <source>
        <dbReference type="EMBL" id="KXB30300.1"/>
    </source>
</evidence>
<dbReference type="InterPro" id="IPR003661">
    <property type="entry name" value="HisK_dim/P_dom"/>
</dbReference>
<dbReference type="Gene3D" id="3.30.565.10">
    <property type="entry name" value="Histidine kinase-like ATPase, C-terminal domain"/>
    <property type="match status" value="1"/>
</dbReference>
<accession>A0A133XH80</accession>
<feature type="transmembrane region" description="Helical" evidence="14">
    <location>
        <begin position="9"/>
        <end position="28"/>
    </location>
</feature>
<evidence type="ECO:0000256" key="9">
    <source>
        <dbReference type="ARBA" id="ARBA00022777"/>
    </source>
</evidence>
<comment type="catalytic activity">
    <reaction evidence="1">
        <text>ATP + protein L-histidine = ADP + protein N-phospho-L-histidine.</text>
        <dbReference type="EC" id="2.7.13.3"/>
    </reaction>
</comment>
<dbReference type="GO" id="GO:0030295">
    <property type="term" value="F:protein kinase activator activity"/>
    <property type="evidence" value="ECO:0007669"/>
    <property type="project" value="TreeGrafter"/>
</dbReference>
<dbReference type="EC" id="2.7.13.3" evidence="3"/>
<keyword evidence="6" id="KW-0808">Transferase</keyword>
<dbReference type="InterPro" id="IPR003594">
    <property type="entry name" value="HATPase_dom"/>
</dbReference>
<dbReference type="SUPFAM" id="SSF47384">
    <property type="entry name" value="Homodimeric domain of signal transducing histidine kinase"/>
    <property type="match status" value="1"/>
</dbReference>
<dbReference type="GO" id="GO:0005524">
    <property type="term" value="F:ATP binding"/>
    <property type="evidence" value="ECO:0007669"/>
    <property type="project" value="UniProtKB-KW"/>
</dbReference>
<feature type="transmembrane region" description="Helical" evidence="14">
    <location>
        <begin position="219"/>
        <end position="245"/>
    </location>
</feature>
<organism evidence="16 17">
    <name type="scientific">Dechloromonas denitrificans</name>
    <dbReference type="NCBI Taxonomy" id="281362"/>
    <lineage>
        <taxon>Bacteria</taxon>
        <taxon>Pseudomonadati</taxon>
        <taxon>Pseudomonadota</taxon>
        <taxon>Betaproteobacteria</taxon>
        <taxon>Rhodocyclales</taxon>
        <taxon>Azonexaceae</taxon>
        <taxon>Dechloromonas</taxon>
    </lineage>
</organism>
<dbReference type="GO" id="GO:0007234">
    <property type="term" value="P:osmosensory signaling via phosphorelay pathway"/>
    <property type="evidence" value="ECO:0007669"/>
    <property type="project" value="TreeGrafter"/>
</dbReference>
<dbReference type="SUPFAM" id="SSF55874">
    <property type="entry name" value="ATPase domain of HSP90 chaperone/DNA topoisomerase II/histidine kinase"/>
    <property type="match status" value="1"/>
</dbReference>
<evidence type="ECO:0000256" key="11">
    <source>
        <dbReference type="ARBA" id="ARBA00022989"/>
    </source>
</evidence>
<keyword evidence="5" id="KW-0597">Phosphoprotein</keyword>
<dbReference type="InterPro" id="IPR036097">
    <property type="entry name" value="HisK_dim/P_sf"/>
</dbReference>
<dbReference type="PRINTS" id="PR00344">
    <property type="entry name" value="BCTRLSENSOR"/>
</dbReference>
<dbReference type="GO" id="GO:0005886">
    <property type="term" value="C:plasma membrane"/>
    <property type="evidence" value="ECO:0007669"/>
    <property type="project" value="UniProtKB-SubCell"/>
</dbReference>
<comment type="caution">
    <text evidence="16">The sequence shown here is derived from an EMBL/GenBank/DDBJ whole genome shotgun (WGS) entry which is preliminary data.</text>
</comment>
<evidence type="ECO:0000259" key="15">
    <source>
        <dbReference type="PROSITE" id="PS50109"/>
    </source>
</evidence>
<evidence type="ECO:0000256" key="7">
    <source>
        <dbReference type="ARBA" id="ARBA00022692"/>
    </source>
</evidence>
<evidence type="ECO:0000313" key="17">
    <source>
        <dbReference type="Proteomes" id="UP000070186"/>
    </source>
</evidence>
<gene>
    <name evidence="16" type="ORF">AT959_13180</name>
</gene>
<feature type="transmembrane region" description="Helical" evidence="14">
    <location>
        <begin position="79"/>
        <end position="96"/>
    </location>
</feature>
<dbReference type="Pfam" id="PF05231">
    <property type="entry name" value="MASE1"/>
    <property type="match status" value="1"/>
</dbReference>
<dbReference type="AlphaFoldDB" id="A0A133XH80"/>
<dbReference type="SMART" id="SM00387">
    <property type="entry name" value="HATPase_c"/>
    <property type="match status" value="1"/>
</dbReference>
<dbReference type="PANTHER" id="PTHR42878:SF7">
    <property type="entry name" value="SENSOR HISTIDINE KINASE GLRK"/>
    <property type="match status" value="1"/>
</dbReference>
<proteinExistence type="predicted"/>
<keyword evidence="10" id="KW-0067">ATP-binding</keyword>
<dbReference type="InterPro" id="IPR036890">
    <property type="entry name" value="HATPase_C_sf"/>
</dbReference>
<evidence type="ECO:0000256" key="13">
    <source>
        <dbReference type="ARBA" id="ARBA00023136"/>
    </source>
</evidence>
<dbReference type="Proteomes" id="UP000070186">
    <property type="component" value="Unassembled WGS sequence"/>
</dbReference>
<dbReference type="Pfam" id="PF02518">
    <property type="entry name" value="HATPase_c"/>
    <property type="match status" value="1"/>
</dbReference>
<dbReference type="SMART" id="SM00388">
    <property type="entry name" value="HisKA"/>
    <property type="match status" value="1"/>
</dbReference>
<evidence type="ECO:0000256" key="3">
    <source>
        <dbReference type="ARBA" id="ARBA00012438"/>
    </source>
</evidence>
<protein>
    <recommendedName>
        <fullName evidence="3">histidine kinase</fullName>
        <ecNumber evidence="3">2.7.13.3</ecNumber>
    </recommendedName>
</protein>
<reference evidence="16 17" key="1">
    <citation type="submission" date="2015-12" db="EMBL/GenBank/DDBJ databases">
        <title>Nitrous oxide reduction kinetics distinguish bacteria harboring typical versus atypical NosZ.</title>
        <authorList>
            <person name="Yoon S."/>
            <person name="Nissen S."/>
            <person name="Park D."/>
            <person name="Sanford R.A."/>
            <person name="Loeffler F.E."/>
        </authorList>
    </citation>
    <scope>NUCLEOTIDE SEQUENCE [LARGE SCALE GENOMIC DNA]</scope>
    <source>
        <strain evidence="16 17">ATCC BAA-841</strain>
    </source>
</reference>
<evidence type="ECO:0000256" key="2">
    <source>
        <dbReference type="ARBA" id="ARBA00004651"/>
    </source>
</evidence>
<feature type="domain" description="Histidine kinase" evidence="15">
    <location>
        <begin position="308"/>
        <end position="520"/>
    </location>
</feature>
<dbReference type="InterPro" id="IPR004358">
    <property type="entry name" value="Sig_transdc_His_kin-like_C"/>
</dbReference>
<keyword evidence="11 14" id="KW-1133">Transmembrane helix</keyword>
<feature type="transmembrane region" description="Helical" evidence="14">
    <location>
        <begin position="187"/>
        <end position="207"/>
    </location>
</feature>
<evidence type="ECO:0000256" key="4">
    <source>
        <dbReference type="ARBA" id="ARBA00022475"/>
    </source>
</evidence>